<evidence type="ECO:0000313" key="8">
    <source>
        <dbReference type="EMBL" id="KAE8166026.1"/>
    </source>
</evidence>
<dbReference type="InterPro" id="IPR001128">
    <property type="entry name" value="Cyt_P450"/>
</dbReference>
<accession>A0A5N6V4U4</accession>
<dbReference type="AlphaFoldDB" id="A0A5N6V4U4"/>
<dbReference type="OrthoDB" id="3945418at2759"/>
<reference evidence="8 9" key="1">
    <citation type="submission" date="2019-04" db="EMBL/GenBank/DDBJ databases">
        <title>Friends and foes A comparative genomics study of 23 Aspergillus species from section Flavi.</title>
        <authorList>
            <consortium name="DOE Joint Genome Institute"/>
            <person name="Kjaerbolling I."/>
            <person name="Vesth T."/>
            <person name="Frisvad J.C."/>
            <person name="Nybo J.L."/>
            <person name="Theobald S."/>
            <person name="Kildgaard S."/>
            <person name="Isbrandt T."/>
            <person name="Kuo A."/>
            <person name="Sato A."/>
            <person name="Lyhne E.K."/>
            <person name="Kogle M.E."/>
            <person name="Wiebenga A."/>
            <person name="Kun R.S."/>
            <person name="Lubbers R.J."/>
            <person name="Makela M.R."/>
            <person name="Barry K."/>
            <person name="Chovatia M."/>
            <person name="Clum A."/>
            <person name="Daum C."/>
            <person name="Haridas S."/>
            <person name="He G."/>
            <person name="LaButti K."/>
            <person name="Lipzen A."/>
            <person name="Mondo S."/>
            <person name="Riley R."/>
            <person name="Salamov A."/>
            <person name="Simmons B.A."/>
            <person name="Magnuson J.K."/>
            <person name="Henrissat B."/>
            <person name="Mortensen U.H."/>
            <person name="Larsen T.O."/>
            <person name="Devries R.P."/>
            <person name="Grigoriev I.V."/>
            <person name="Machida M."/>
            <person name="Baker S.E."/>
            <person name="Andersen M.R."/>
        </authorList>
    </citation>
    <scope>NUCLEOTIDE SEQUENCE [LARGE SCALE GENOMIC DNA]</scope>
    <source>
        <strain evidence="8 9">CBS 117626</strain>
    </source>
</reference>
<protein>
    <submittedName>
        <fullName evidence="8">Cytochrome P450</fullName>
    </submittedName>
</protein>
<keyword evidence="4" id="KW-0479">Metal-binding</keyword>
<keyword evidence="7" id="KW-0503">Monooxygenase</keyword>
<keyword evidence="5" id="KW-0560">Oxidoreductase</keyword>
<dbReference type="GO" id="GO:0020037">
    <property type="term" value="F:heme binding"/>
    <property type="evidence" value="ECO:0007669"/>
    <property type="project" value="InterPro"/>
</dbReference>
<comment type="similarity">
    <text evidence="2">Belongs to the cytochrome P450 family.</text>
</comment>
<dbReference type="Gene3D" id="1.10.630.10">
    <property type="entry name" value="Cytochrome P450"/>
    <property type="match status" value="1"/>
</dbReference>
<dbReference type="GO" id="GO:0016705">
    <property type="term" value="F:oxidoreductase activity, acting on paired donors, with incorporation or reduction of molecular oxygen"/>
    <property type="evidence" value="ECO:0007669"/>
    <property type="project" value="InterPro"/>
</dbReference>
<dbReference type="EMBL" id="ML738596">
    <property type="protein sequence ID" value="KAE8166026.1"/>
    <property type="molecule type" value="Genomic_DNA"/>
</dbReference>
<dbReference type="GO" id="GO:0004497">
    <property type="term" value="F:monooxygenase activity"/>
    <property type="evidence" value="ECO:0007669"/>
    <property type="project" value="UniProtKB-KW"/>
</dbReference>
<comment type="cofactor">
    <cofactor evidence="1">
        <name>heme</name>
        <dbReference type="ChEBI" id="CHEBI:30413"/>
    </cofactor>
</comment>
<name>A0A5N6V4U4_ASPTM</name>
<dbReference type="PANTHER" id="PTHR24305:SF157">
    <property type="entry name" value="N-ACETYLTRYPTOPHAN 6-HYDROXYLASE IVOC-RELATED"/>
    <property type="match status" value="1"/>
</dbReference>
<gene>
    <name evidence="8" type="ORF">BDV40DRAFT_296841</name>
</gene>
<keyword evidence="3" id="KW-0349">Heme</keyword>
<dbReference type="InterPro" id="IPR036396">
    <property type="entry name" value="Cyt_P450_sf"/>
</dbReference>
<keyword evidence="6" id="KW-0408">Iron</keyword>
<dbReference type="PANTHER" id="PTHR24305">
    <property type="entry name" value="CYTOCHROME P450"/>
    <property type="match status" value="1"/>
</dbReference>
<sequence length="194" mass="22015">MDDMELCLTSPLSEKEPWRLNSEAQNLLHAGSEKSAKAACVQEGIRLQMGITTRSPRIAPHEDLHYQDWRIPAGTPVSMISWFIHTNGRLFPNGLAFQPERWIKAAEVGFRLDKYQTSFMRGGRQCSGINISCASISLAYCQVNLSLAFLIRRFELKLYKTMPRDVSPDCNCFVAYPPKDSYGTRIRVKAVVRD</sequence>
<organism evidence="8 9">
    <name type="scientific">Aspergillus tamarii</name>
    <dbReference type="NCBI Taxonomy" id="41984"/>
    <lineage>
        <taxon>Eukaryota</taxon>
        <taxon>Fungi</taxon>
        <taxon>Dikarya</taxon>
        <taxon>Ascomycota</taxon>
        <taxon>Pezizomycotina</taxon>
        <taxon>Eurotiomycetes</taxon>
        <taxon>Eurotiomycetidae</taxon>
        <taxon>Eurotiales</taxon>
        <taxon>Aspergillaceae</taxon>
        <taxon>Aspergillus</taxon>
        <taxon>Aspergillus subgen. Circumdati</taxon>
    </lineage>
</organism>
<evidence type="ECO:0000256" key="7">
    <source>
        <dbReference type="ARBA" id="ARBA00023033"/>
    </source>
</evidence>
<dbReference type="SUPFAM" id="SSF48264">
    <property type="entry name" value="Cytochrome P450"/>
    <property type="match status" value="1"/>
</dbReference>
<evidence type="ECO:0000256" key="3">
    <source>
        <dbReference type="ARBA" id="ARBA00022617"/>
    </source>
</evidence>
<evidence type="ECO:0000313" key="9">
    <source>
        <dbReference type="Proteomes" id="UP000326950"/>
    </source>
</evidence>
<evidence type="ECO:0000256" key="5">
    <source>
        <dbReference type="ARBA" id="ARBA00023002"/>
    </source>
</evidence>
<evidence type="ECO:0000256" key="1">
    <source>
        <dbReference type="ARBA" id="ARBA00001971"/>
    </source>
</evidence>
<dbReference type="GO" id="GO:0005506">
    <property type="term" value="F:iron ion binding"/>
    <property type="evidence" value="ECO:0007669"/>
    <property type="project" value="InterPro"/>
</dbReference>
<dbReference type="Proteomes" id="UP000326950">
    <property type="component" value="Unassembled WGS sequence"/>
</dbReference>
<proteinExistence type="inferred from homology"/>
<dbReference type="Pfam" id="PF00067">
    <property type="entry name" value="p450"/>
    <property type="match status" value="1"/>
</dbReference>
<dbReference type="InterPro" id="IPR050121">
    <property type="entry name" value="Cytochrome_P450_monoxygenase"/>
</dbReference>
<evidence type="ECO:0000256" key="2">
    <source>
        <dbReference type="ARBA" id="ARBA00010617"/>
    </source>
</evidence>
<evidence type="ECO:0000256" key="6">
    <source>
        <dbReference type="ARBA" id="ARBA00023004"/>
    </source>
</evidence>
<evidence type="ECO:0000256" key="4">
    <source>
        <dbReference type="ARBA" id="ARBA00022723"/>
    </source>
</evidence>
<keyword evidence="9" id="KW-1185">Reference proteome</keyword>